<reference evidence="2" key="3">
    <citation type="submission" date="2014-01" db="EMBL/GenBank/DDBJ databases">
        <title>Evolution of pathogenesis and genome organization in the Tremellales.</title>
        <authorList>
            <person name="Cuomo C."/>
            <person name="Litvintseva A."/>
            <person name="Heitman J."/>
            <person name="Chen Y."/>
            <person name="Sun S."/>
            <person name="Springer D."/>
            <person name="Dromer F."/>
            <person name="Young S."/>
            <person name="Zeng Q."/>
            <person name="Chapman S."/>
            <person name="Gujja S."/>
            <person name="Saif S."/>
            <person name="Birren B."/>
        </authorList>
    </citation>
    <scope>NUCLEOTIDE SEQUENCE</scope>
    <source>
        <strain evidence="2">CBS 10118</strain>
    </source>
</reference>
<reference evidence="3" key="2">
    <citation type="submission" date="2013-07" db="EMBL/GenBank/DDBJ databases">
        <authorList>
            <consortium name="The Broad Institute Genome Sequencing Platform"/>
            <person name="Cuomo C."/>
            <person name="Litvintseva A."/>
            <person name="Chen Y."/>
            <person name="Heitman J."/>
            <person name="Sun S."/>
            <person name="Springer D."/>
            <person name="Dromer F."/>
            <person name="Young S.K."/>
            <person name="Zeng Q."/>
            <person name="Gargeya S."/>
            <person name="Fitzgerald M."/>
            <person name="Abouelleil A."/>
            <person name="Alvarado L."/>
            <person name="Berlin A.M."/>
            <person name="Chapman S.B."/>
            <person name="Dewar J."/>
            <person name="Goldberg J."/>
            <person name="Griggs A."/>
            <person name="Gujja S."/>
            <person name="Hansen M."/>
            <person name="Howarth C."/>
            <person name="Imamovic A."/>
            <person name="Larimer J."/>
            <person name="McCowan C."/>
            <person name="Murphy C."/>
            <person name="Pearson M."/>
            <person name="Priest M."/>
            <person name="Roberts A."/>
            <person name="Saif S."/>
            <person name="Shea T."/>
            <person name="Sykes S."/>
            <person name="Wortman J."/>
            <person name="Nusbaum C."/>
            <person name="Birren B."/>
        </authorList>
    </citation>
    <scope>NUCLEOTIDE SEQUENCE</scope>
    <source>
        <strain evidence="3">CBS 10118</strain>
    </source>
</reference>
<keyword evidence="4" id="KW-1185">Reference proteome</keyword>
<dbReference type="Proteomes" id="UP000092730">
    <property type="component" value="Chromosome 2"/>
</dbReference>
<name>A0A1B9GA13_9TREE</name>
<reference evidence="2" key="1">
    <citation type="submission" date="2013-07" db="EMBL/GenBank/DDBJ databases">
        <title>The Genome Sequence of Cryptococcus bestiolae CBS10118.</title>
        <authorList>
            <consortium name="The Broad Institute Genome Sequencing Platform"/>
            <person name="Cuomo C."/>
            <person name="Litvintseva A."/>
            <person name="Chen Y."/>
            <person name="Heitman J."/>
            <person name="Sun S."/>
            <person name="Springer D."/>
            <person name="Dromer F."/>
            <person name="Young S.K."/>
            <person name="Zeng Q."/>
            <person name="Gargeya S."/>
            <person name="Fitzgerald M."/>
            <person name="Abouelleil A."/>
            <person name="Alvarado L."/>
            <person name="Berlin A.M."/>
            <person name="Chapman S.B."/>
            <person name="Dewar J."/>
            <person name="Goldberg J."/>
            <person name="Griggs A."/>
            <person name="Gujja S."/>
            <person name="Hansen M."/>
            <person name="Howarth C."/>
            <person name="Imamovic A."/>
            <person name="Larimer J."/>
            <person name="McCowan C."/>
            <person name="Murphy C."/>
            <person name="Pearson M."/>
            <person name="Priest M."/>
            <person name="Roberts A."/>
            <person name="Saif S."/>
            <person name="Shea T."/>
            <person name="Sykes S."/>
            <person name="Wortman J."/>
            <person name="Nusbaum C."/>
            <person name="Birren B."/>
        </authorList>
    </citation>
    <scope>NUCLEOTIDE SEQUENCE [LARGE SCALE GENOMIC DNA]</scope>
    <source>
        <strain evidence="2">CBS 10118</strain>
    </source>
</reference>
<sequence length="274" mass="30464">MSDPTNLFETGSTPLEWTFTNPSSGSTASPRSDFLTVDMSLRPVSTSIDGPNAISREERNMNSLREAVSKDPNWARVVTSGSNTAVRSQIDRSLQILDRFIARGLSHDTHLHFKDDGLATKFKLKPHPHPSADRIWSLKIIVDEGAPFSGECFVPDRADEPLIPLTMQDRRKEDGTIQVGCGKAPPTWNTDDNLAKTLGLDDRWSKVFSSALEIQPLSLSSRNRNKGDALVYGIKGWLVEAGKTSLEEETKSGIRYNMLFVPTDGTTERCWRET</sequence>
<organism evidence="2">
    <name type="scientific">Kwoniella bestiolae CBS 10118</name>
    <dbReference type="NCBI Taxonomy" id="1296100"/>
    <lineage>
        <taxon>Eukaryota</taxon>
        <taxon>Fungi</taxon>
        <taxon>Dikarya</taxon>
        <taxon>Basidiomycota</taxon>
        <taxon>Agaricomycotina</taxon>
        <taxon>Tremellomycetes</taxon>
        <taxon>Tremellales</taxon>
        <taxon>Cryptococcaceae</taxon>
        <taxon>Kwoniella</taxon>
    </lineage>
</organism>
<dbReference type="RefSeq" id="XP_019048942.1">
    <property type="nucleotide sequence ID" value="XM_019189380.1"/>
</dbReference>
<gene>
    <name evidence="2" type="ORF">I302_02722</name>
    <name evidence="3" type="ORF">I302_104017</name>
</gene>
<evidence type="ECO:0000256" key="1">
    <source>
        <dbReference type="SAM" id="MobiDB-lite"/>
    </source>
</evidence>
<accession>A0A1B9GA13</accession>
<dbReference type="EMBL" id="KI894019">
    <property type="protein sequence ID" value="OCF27872.1"/>
    <property type="molecule type" value="Genomic_DNA"/>
</dbReference>
<protein>
    <submittedName>
        <fullName evidence="2">Uncharacterized protein</fullName>
    </submittedName>
</protein>
<dbReference type="EMBL" id="CP144542">
    <property type="protein sequence ID" value="WVW82012.1"/>
    <property type="molecule type" value="Genomic_DNA"/>
</dbReference>
<evidence type="ECO:0000313" key="2">
    <source>
        <dbReference type="EMBL" id="OCF27872.1"/>
    </source>
</evidence>
<dbReference type="VEuPathDB" id="FungiDB:I302_02722"/>
<evidence type="ECO:0000313" key="4">
    <source>
        <dbReference type="Proteomes" id="UP000092730"/>
    </source>
</evidence>
<evidence type="ECO:0000313" key="3">
    <source>
        <dbReference type="EMBL" id="WVW82012.1"/>
    </source>
</evidence>
<reference evidence="3" key="4">
    <citation type="submission" date="2024-02" db="EMBL/GenBank/DDBJ databases">
        <title>Comparative genomics of Cryptococcus and Kwoniella reveals pathogenesis evolution and contrasting modes of karyotype evolution via chromosome fusion or intercentromeric recombination.</title>
        <authorList>
            <person name="Coelho M.A."/>
            <person name="David-Palma M."/>
            <person name="Shea T."/>
            <person name="Bowers K."/>
            <person name="McGinley-Smith S."/>
            <person name="Mohammad A.W."/>
            <person name="Gnirke A."/>
            <person name="Yurkov A.M."/>
            <person name="Nowrousian M."/>
            <person name="Sun S."/>
            <person name="Cuomo C.A."/>
            <person name="Heitman J."/>
        </authorList>
    </citation>
    <scope>NUCLEOTIDE SEQUENCE</scope>
    <source>
        <strain evidence="3">CBS 10118</strain>
    </source>
</reference>
<feature type="region of interest" description="Disordered" evidence="1">
    <location>
        <begin position="1"/>
        <end position="30"/>
    </location>
</feature>
<dbReference type="KEGG" id="kbi:30207121"/>
<dbReference type="GeneID" id="30207121"/>
<dbReference type="AlphaFoldDB" id="A0A1B9GA13"/>
<proteinExistence type="predicted"/>